<dbReference type="PANTHER" id="PTHR37313">
    <property type="entry name" value="UPF0749 PROTEIN RV1825"/>
    <property type="match status" value="1"/>
</dbReference>
<comment type="similarity">
    <text evidence="1">Belongs to the UPF0749 family.</text>
</comment>
<dbReference type="Proteomes" id="UP000000628">
    <property type="component" value="Chromosome"/>
</dbReference>
<gene>
    <name evidence="3" type="ordered locus">Jden_1305</name>
</gene>
<keyword evidence="2" id="KW-0812">Transmembrane</keyword>
<evidence type="ECO:0008006" key="5">
    <source>
        <dbReference type="Google" id="ProtNLM"/>
    </source>
</evidence>
<dbReference type="AlphaFoldDB" id="C7R4A4"/>
<evidence type="ECO:0000313" key="4">
    <source>
        <dbReference type="Proteomes" id="UP000000628"/>
    </source>
</evidence>
<keyword evidence="4" id="KW-1185">Reference proteome</keyword>
<dbReference type="Pfam" id="PF05949">
    <property type="entry name" value="DUF881"/>
    <property type="match status" value="1"/>
</dbReference>
<evidence type="ECO:0000313" key="3">
    <source>
        <dbReference type="EMBL" id="ACV08961.1"/>
    </source>
</evidence>
<organism evidence="3 4">
    <name type="scientific">Jonesia denitrificans (strain ATCC 14870 / DSM 20603 / BCRC 15368 / CIP 55.134 / JCM 11481 / NBRC 15587 / NCTC 10816 / Prevot 55134)</name>
    <name type="common">Listeria denitrificans</name>
    <dbReference type="NCBI Taxonomy" id="471856"/>
    <lineage>
        <taxon>Bacteria</taxon>
        <taxon>Bacillati</taxon>
        <taxon>Actinomycetota</taxon>
        <taxon>Actinomycetes</taxon>
        <taxon>Micrococcales</taxon>
        <taxon>Jonesiaceae</taxon>
        <taxon>Jonesia</taxon>
    </lineage>
</organism>
<sequence length="286" mass="30895">MTHQRPDHTDRPPADASMSLLNEIMRNPLDLGYSAAARRRTRQDLAGASKTSSHMSRVVVLVVSLALGVTTTMAIKELRARDEVISSARTLLVDEITERQETRASLEELAAQRQQSVDQLRSQILEEQEPELISQVTTDQLRSGVLPVQGPGVKITVRDGSGADLDANRRVHDADIRVVVNGLWSLGAEAITINGQRLTTTSAIRSAGAAILVDLTGVSAPYRIEAIGDPDVFDQQFPTSAAAEQLEALNDSFGITWEIERQDAISAPAGSNRSLIHASPVTDESS</sequence>
<dbReference type="HOGENOM" id="CLU_040273_1_0_11"/>
<protein>
    <recommendedName>
        <fullName evidence="5">DUF881 domain-containing protein</fullName>
    </recommendedName>
</protein>
<reference evidence="3 4" key="1">
    <citation type="journal article" date="2009" name="Stand. Genomic Sci.">
        <title>Complete genome sequence of Jonesia denitrificans type strain (Prevot 55134).</title>
        <authorList>
            <person name="Pukall R."/>
            <person name="Gehrich-Schroter G."/>
            <person name="Lapidus A."/>
            <person name="Nolan M."/>
            <person name="Glavina Del Rio T."/>
            <person name="Lucas S."/>
            <person name="Chen F."/>
            <person name="Tice H."/>
            <person name="Pitluck S."/>
            <person name="Cheng J.F."/>
            <person name="Copeland A."/>
            <person name="Saunders E."/>
            <person name="Brettin T."/>
            <person name="Detter J.C."/>
            <person name="Bruce D."/>
            <person name="Goodwin L."/>
            <person name="Pati A."/>
            <person name="Ivanova N."/>
            <person name="Mavromatis K."/>
            <person name="Ovchinnikova G."/>
            <person name="Chen A."/>
            <person name="Palaniappan K."/>
            <person name="Land M."/>
            <person name="Hauser L."/>
            <person name="Chang Y.J."/>
            <person name="Jeffries C.D."/>
            <person name="Chain P."/>
            <person name="Goker M."/>
            <person name="Bristow J."/>
            <person name="Eisen J.A."/>
            <person name="Markowitz V."/>
            <person name="Hugenholtz P."/>
            <person name="Kyrpides N.C."/>
            <person name="Klenk H.P."/>
            <person name="Han C."/>
        </authorList>
    </citation>
    <scope>NUCLEOTIDE SEQUENCE [LARGE SCALE GENOMIC DNA]</scope>
    <source>
        <strain evidence="4">ATCC 14870 / DSM 20603 / BCRC 15368 / CIP 55.134 / JCM 11481 / NBRC 15587 / NCTC 10816 / Prevot 55134</strain>
    </source>
</reference>
<dbReference type="KEGG" id="jde:Jden_1305"/>
<dbReference type="OrthoDB" id="3218134at2"/>
<dbReference type="PANTHER" id="PTHR37313:SF1">
    <property type="entry name" value="UPF0749 PROTEIN RV1823"/>
    <property type="match status" value="1"/>
</dbReference>
<dbReference type="RefSeq" id="WP_015771589.1">
    <property type="nucleotide sequence ID" value="NC_013174.1"/>
</dbReference>
<evidence type="ECO:0000256" key="2">
    <source>
        <dbReference type="SAM" id="Phobius"/>
    </source>
</evidence>
<proteinExistence type="inferred from homology"/>
<dbReference type="Gene3D" id="3.30.70.1880">
    <property type="entry name" value="Protein of unknown function DUF881"/>
    <property type="match status" value="1"/>
</dbReference>
<dbReference type="EMBL" id="CP001706">
    <property type="protein sequence ID" value="ACV08961.1"/>
    <property type="molecule type" value="Genomic_DNA"/>
</dbReference>
<dbReference type="STRING" id="471856.Jden_1305"/>
<name>C7R4A4_JONDD</name>
<feature type="transmembrane region" description="Helical" evidence="2">
    <location>
        <begin position="58"/>
        <end position="75"/>
    </location>
</feature>
<keyword evidence="2" id="KW-1133">Transmembrane helix</keyword>
<accession>C7R4A4</accession>
<keyword evidence="2" id="KW-0472">Membrane</keyword>
<dbReference type="GO" id="GO:0005886">
    <property type="term" value="C:plasma membrane"/>
    <property type="evidence" value="ECO:0007669"/>
    <property type="project" value="TreeGrafter"/>
</dbReference>
<dbReference type="InterPro" id="IPR010273">
    <property type="entry name" value="DUF881"/>
</dbReference>
<dbReference type="eggNOG" id="COG3879">
    <property type="taxonomic scope" value="Bacteria"/>
</dbReference>
<evidence type="ECO:0000256" key="1">
    <source>
        <dbReference type="ARBA" id="ARBA00009108"/>
    </source>
</evidence>